<protein>
    <submittedName>
        <fullName evidence="1">Uncharacterized protein</fullName>
    </submittedName>
</protein>
<evidence type="ECO:0000313" key="1">
    <source>
        <dbReference type="EMBL" id="OAX36363.1"/>
    </source>
</evidence>
<organism evidence="1 2">
    <name type="scientific">Rhizopogon vinicolor AM-OR11-026</name>
    <dbReference type="NCBI Taxonomy" id="1314800"/>
    <lineage>
        <taxon>Eukaryota</taxon>
        <taxon>Fungi</taxon>
        <taxon>Dikarya</taxon>
        <taxon>Basidiomycota</taxon>
        <taxon>Agaricomycotina</taxon>
        <taxon>Agaricomycetes</taxon>
        <taxon>Agaricomycetidae</taxon>
        <taxon>Boletales</taxon>
        <taxon>Suillineae</taxon>
        <taxon>Rhizopogonaceae</taxon>
        <taxon>Rhizopogon</taxon>
    </lineage>
</organism>
<proteinExistence type="predicted"/>
<reference evidence="1 2" key="1">
    <citation type="submission" date="2016-06" db="EMBL/GenBank/DDBJ databases">
        <title>Comparative genomics of the ectomycorrhizal sister species Rhizopogon vinicolor and Rhizopogon vesiculosus (Basidiomycota: Boletales) reveals a divergence of the mating type B locus.</title>
        <authorList>
            <consortium name="DOE Joint Genome Institute"/>
            <person name="Mujic A.B."/>
            <person name="Kuo A."/>
            <person name="Tritt A."/>
            <person name="Lipzen A."/>
            <person name="Chen C."/>
            <person name="Johnson J."/>
            <person name="Sharma A."/>
            <person name="Barry K."/>
            <person name="Grigoriev I.V."/>
            <person name="Spatafora J.W."/>
        </authorList>
    </citation>
    <scope>NUCLEOTIDE SEQUENCE [LARGE SCALE GENOMIC DNA]</scope>
    <source>
        <strain evidence="1 2">AM-OR11-026</strain>
    </source>
</reference>
<dbReference type="AlphaFoldDB" id="A0A1B7MUR6"/>
<sequence length="168" mass="18622">MKLDANIALLHECEKSSPSKSMHTHPKIVEYEVKQIHLKMSKKFSYLSVAKSMTSGNTQLHAFTHLNRHVGGPKNRPMNGAGQEVFVLAVVLNPSLRVSCFAPGSPHRQFPKPWTCVPDGSMARNPTAIFVEPFTIMFSVLASGQMSMGLNQHQDQAKRDVSDVFNFG</sequence>
<dbReference type="Proteomes" id="UP000092154">
    <property type="component" value="Unassembled WGS sequence"/>
</dbReference>
<evidence type="ECO:0000313" key="2">
    <source>
        <dbReference type="Proteomes" id="UP000092154"/>
    </source>
</evidence>
<dbReference type="EMBL" id="KV448422">
    <property type="protein sequence ID" value="OAX36363.1"/>
    <property type="molecule type" value="Genomic_DNA"/>
</dbReference>
<name>A0A1B7MUR6_9AGAM</name>
<dbReference type="STRING" id="1314800.A0A1B7MUR6"/>
<keyword evidence="2" id="KW-1185">Reference proteome</keyword>
<accession>A0A1B7MUR6</accession>
<dbReference type="InParanoid" id="A0A1B7MUR6"/>
<gene>
    <name evidence="1" type="ORF">K503DRAFT_311208</name>
</gene>